<name>A0A0B7A5U8_9EUPU</name>
<dbReference type="AlphaFoldDB" id="A0A0B7A5U8"/>
<dbReference type="EMBL" id="HACG01029474">
    <property type="protein sequence ID" value="CEK76339.1"/>
    <property type="molecule type" value="Transcribed_RNA"/>
</dbReference>
<sequence length="184" mass="21374">NVQQLVVMQERKRDNGINIMKRQCFIANFLVGHNAYSKFSLINHVNHLCKEEQPCFWLVERIIILSALVLLNISKQYVSQDYEVPIRRELFKISVTKSMPARLTSLINGLKSASNYQDVAATVINYFSQQACNRLISCQWLEQMNYPMQLRESDTPSMTFFVVDIQAEAEETMQASEEFHSNDR</sequence>
<protein>
    <submittedName>
        <fullName evidence="1">Uncharacterized protein</fullName>
    </submittedName>
</protein>
<feature type="non-terminal residue" evidence="1">
    <location>
        <position position="1"/>
    </location>
</feature>
<accession>A0A0B7A5U8</accession>
<proteinExistence type="predicted"/>
<feature type="non-terminal residue" evidence="1">
    <location>
        <position position="184"/>
    </location>
</feature>
<organism evidence="1">
    <name type="scientific">Arion vulgaris</name>
    <dbReference type="NCBI Taxonomy" id="1028688"/>
    <lineage>
        <taxon>Eukaryota</taxon>
        <taxon>Metazoa</taxon>
        <taxon>Spiralia</taxon>
        <taxon>Lophotrochozoa</taxon>
        <taxon>Mollusca</taxon>
        <taxon>Gastropoda</taxon>
        <taxon>Heterobranchia</taxon>
        <taxon>Euthyneura</taxon>
        <taxon>Panpulmonata</taxon>
        <taxon>Eupulmonata</taxon>
        <taxon>Stylommatophora</taxon>
        <taxon>Helicina</taxon>
        <taxon>Arionoidea</taxon>
        <taxon>Arionidae</taxon>
        <taxon>Arion</taxon>
    </lineage>
</organism>
<reference evidence="1" key="1">
    <citation type="submission" date="2014-12" db="EMBL/GenBank/DDBJ databases">
        <title>Insight into the proteome of Arion vulgaris.</title>
        <authorList>
            <person name="Aradska J."/>
            <person name="Bulat T."/>
            <person name="Smidak R."/>
            <person name="Sarate P."/>
            <person name="Gangsoo J."/>
            <person name="Sialana F."/>
            <person name="Bilban M."/>
            <person name="Lubec G."/>
        </authorList>
    </citation>
    <scope>NUCLEOTIDE SEQUENCE</scope>
    <source>
        <tissue evidence="1">Skin</tissue>
    </source>
</reference>
<evidence type="ECO:0000313" key="1">
    <source>
        <dbReference type="EMBL" id="CEK76339.1"/>
    </source>
</evidence>
<gene>
    <name evidence="1" type="primary">ORF99573</name>
</gene>